<proteinExistence type="predicted"/>
<dbReference type="EMBL" id="MNCJ02000325">
    <property type="protein sequence ID" value="KAF5785478.1"/>
    <property type="molecule type" value="Genomic_DNA"/>
</dbReference>
<dbReference type="Proteomes" id="UP000215914">
    <property type="component" value="Unassembled WGS sequence"/>
</dbReference>
<evidence type="ECO:0000313" key="1">
    <source>
        <dbReference type="EMBL" id="KAF5785478.1"/>
    </source>
</evidence>
<name>A0A9K3HVI9_HELAN</name>
<organism evidence="1 2">
    <name type="scientific">Helianthus annuus</name>
    <name type="common">Common sunflower</name>
    <dbReference type="NCBI Taxonomy" id="4232"/>
    <lineage>
        <taxon>Eukaryota</taxon>
        <taxon>Viridiplantae</taxon>
        <taxon>Streptophyta</taxon>
        <taxon>Embryophyta</taxon>
        <taxon>Tracheophyta</taxon>
        <taxon>Spermatophyta</taxon>
        <taxon>Magnoliopsida</taxon>
        <taxon>eudicotyledons</taxon>
        <taxon>Gunneridae</taxon>
        <taxon>Pentapetalae</taxon>
        <taxon>asterids</taxon>
        <taxon>campanulids</taxon>
        <taxon>Asterales</taxon>
        <taxon>Asteraceae</taxon>
        <taxon>Asteroideae</taxon>
        <taxon>Heliantheae alliance</taxon>
        <taxon>Heliantheae</taxon>
        <taxon>Helianthus</taxon>
    </lineage>
</organism>
<dbReference type="Gramene" id="mRNA:HanXRQr2_Chr10g0429141">
    <property type="protein sequence ID" value="mRNA:HanXRQr2_Chr10g0429141"/>
    <property type="gene ID" value="HanXRQr2_Chr10g0429141"/>
</dbReference>
<accession>A0A9K3HVI9</accession>
<reference evidence="1" key="2">
    <citation type="submission" date="2020-06" db="EMBL/GenBank/DDBJ databases">
        <title>Helianthus annuus Genome sequencing and assembly Release 2.</title>
        <authorList>
            <person name="Gouzy J."/>
            <person name="Langlade N."/>
            <person name="Munos S."/>
        </authorList>
    </citation>
    <scope>NUCLEOTIDE SEQUENCE</scope>
    <source>
        <tissue evidence="1">Leaves</tissue>
    </source>
</reference>
<gene>
    <name evidence="1" type="ORF">HanXRQr2_Chr10g0429141</name>
</gene>
<protein>
    <submittedName>
        <fullName evidence="1">Uncharacterized protein</fullName>
    </submittedName>
</protein>
<reference evidence="1" key="1">
    <citation type="journal article" date="2017" name="Nature">
        <title>The sunflower genome provides insights into oil metabolism, flowering and Asterid evolution.</title>
        <authorList>
            <person name="Badouin H."/>
            <person name="Gouzy J."/>
            <person name="Grassa C.J."/>
            <person name="Murat F."/>
            <person name="Staton S.E."/>
            <person name="Cottret L."/>
            <person name="Lelandais-Briere C."/>
            <person name="Owens G.L."/>
            <person name="Carrere S."/>
            <person name="Mayjonade B."/>
            <person name="Legrand L."/>
            <person name="Gill N."/>
            <person name="Kane N.C."/>
            <person name="Bowers J.E."/>
            <person name="Hubner S."/>
            <person name="Bellec A."/>
            <person name="Berard A."/>
            <person name="Berges H."/>
            <person name="Blanchet N."/>
            <person name="Boniface M.C."/>
            <person name="Brunel D."/>
            <person name="Catrice O."/>
            <person name="Chaidir N."/>
            <person name="Claudel C."/>
            <person name="Donnadieu C."/>
            <person name="Faraut T."/>
            <person name="Fievet G."/>
            <person name="Helmstetter N."/>
            <person name="King M."/>
            <person name="Knapp S.J."/>
            <person name="Lai Z."/>
            <person name="Le Paslier M.C."/>
            <person name="Lippi Y."/>
            <person name="Lorenzon L."/>
            <person name="Mandel J.R."/>
            <person name="Marage G."/>
            <person name="Marchand G."/>
            <person name="Marquand E."/>
            <person name="Bret-Mestries E."/>
            <person name="Morien E."/>
            <person name="Nambeesan S."/>
            <person name="Nguyen T."/>
            <person name="Pegot-Espagnet P."/>
            <person name="Pouilly N."/>
            <person name="Raftis F."/>
            <person name="Sallet E."/>
            <person name="Schiex T."/>
            <person name="Thomas J."/>
            <person name="Vandecasteele C."/>
            <person name="Vares D."/>
            <person name="Vear F."/>
            <person name="Vautrin S."/>
            <person name="Crespi M."/>
            <person name="Mangin B."/>
            <person name="Burke J.M."/>
            <person name="Salse J."/>
            <person name="Munos S."/>
            <person name="Vincourt P."/>
            <person name="Rieseberg L.H."/>
            <person name="Langlade N.B."/>
        </authorList>
    </citation>
    <scope>NUCLEOTIDE SEQUENCE</scope>
    <source>
        <tissue evidence="1">Leaves</tissue>
    </source>
</reference>
<sequence length="43" mass="4796">MTAPFIRFLNLYPCVNLQGIVNATTDLDDARNLVGLPRNATEF</sequence>
<evidence type="ECO:0000313" key="2">
    <source>
        <dbReference type="Proteomes" id="UP000215914"/>
    </source>
</evidence>
<keyword evidence="2" id="KW-1185">Reference proteome</keyword>
<comment type="caution">
    <text evidence="1">The sequence shown here is derived from an EMBL/GenBank/DDBJ whole genome shotgun (WGS) entry which is preliminary data.</text>
</comment>
<dbReference type="AlphaFoldDB" id="A0A9K3HVI9"/>